<keyword evidence="3" id="KW-1185">Reference proteome</keyword>
<proteinExistence type="predicted"/>
<feature type="compositionally biased region" description="Basic and acidic residues" evidence="1">
    <location>
        <begin position="839"/>
        <end position="849"/>
    </location>
</feature>
<feature type="compositionally biased region" description="Low complexity" evidence="1">
    <location>
        <begin position="562"/>
        <end position="573"/>
    </location>
</feature>
<sequence length="1686" mass="177808">MSTSIHASPSRPSLSIKQHSAPATTTTSNADLPPPSSTRTTSSKSLRHRLSFRRPKQQDEQLQIPTEPVPSLPLPPSPAAASSASPKDSRSLLSPLRKSFSRSRLSPSASAPASAATSPNASTSDLSLGSGAFTPRPSYSSASSPSSPSPSDSVSTPRPSDASPASPPAIRPRNRLRSLSFSRKRPTIDTSRQSLDQQTASPVAGSSTFSPSAEAPPVPVLSSAYMQFRSPTSSSKASASPHSTAAAQSPNGLYSSTPKSLKTPQPTHNVHSALTRRATEVSPPSSSLSTASSQSTSSFTSRSSSLSTVPSSYPVSPAISAVEHGLPNRKNTAASASPLASRTSSGPVQQVKPALERHASSSTASPVLRKTPTRKGTKDTKATDSPTNTLASLEPTHSLSASKSFKASFKRKVFGRSASSSTATEPPTPELVGDSSASTLDSADSSTSTPPPSQQSPLRAIDPILTGTGKLDFFDSIKNLPSEDGHGGARTALLAARNQKAATEKQQALTSSETSTASGVSNLRSAAAAAAAPLAPSPILLSPKKVVVPIRSLPPRKEEPDSFNTSSSSTAVSNHRRSAPSDGSLELGSDLLMAVMSVQAMDKDTDTTAASELDRSSTLDSFDSSNRYQGRPSMAQTMRTIPASLMDSPESLNMQLPPINAGGSAFRYGGLSPPRGPEPSLYSTRIGSGGGPASNSGHGSMHGHGSNRRLLTEAQMRDLDQQAALYAERVRKERKPMPVHRPGLFAVAVKDDEDSEDDYGVDEDEQELKSRQRAAKKASRLDAGQPAPGKGDRLTAVEKGSTPASMLLQVNIADSEPVSPTSGSILFPSTIMQGKMTRRSSEGKKEGRRAGSPWDVSSDEEEEEDNRPLRVRAPEPGLDLPAKRALYTCTLLKIHPHLAPHFLVPGNPTAQPLAAVALAAQRSDSDSPTPPTEVRFPRSTNAASFLAGHASTTSLTRGGLRIALGRAQVMRSLKRRKLPLVEEVEISWFQRKYGSELVAPDRIMAEMGRKPQASPEALMKSPVPSESSGVSAQVDAARNPMRSWVLRGRFAERMQDWKPSEGWGGEDVIEAQSVLAHFPVQSPDFRLVPKPPALLLSARVCVLAGVPKPTWTPPAPPPKRFRSRELGTSRNAGLSRTASSIGAPWLAPRVSVTPTASAPTSPSAESDSSSSMLAAPDAVRNRDSAMLTAGNGSRPHSSASIHSATSSPSTSPSTSDAVLMRHLKQSLPAALTQNVIAEEEVMQDSDEEDLPLAMLQVQRRDQQRRALEAQVRQRGMERRREEQDRRTLEKNKALLADARDRRAKGDVRASVLQAHDYGAGNASTAVLGPSEQQREVKGRGRQSSSETAPAPSLPRRSSFMDNGHSSIELDRRSSRLSPAHDVTPLRSASATNLRSSFINTQAPAAGGAKSDRRLSKMPGSSSFGNAYGTPVSAGGPSQNLLSPPAPASIRQRSPDRSSTMPTPAELGRGVSMASVTPMQQLQAGRSSVAGTPPGWSAGSQRMSMMQQGNGLPLATPPSPYGSMSHLGHGGPPPPSQSNSGSMAKLAQMTAHERMMAAMAYSGSASSHGHGMAPNSSPSGGFPLRSSASAHGHGGGGISPGQNMYMMNMHPQQMAMYYGAGAGNMQALQYQQAVAAGDMQPGLPFMSAQQQQQQQLLHPYQPQPLISLDARKLPASATVLRRSETFR</sequence>
<name>A0A8X7N9D1_9BASI</name>
<feature type="region of interest" description="Disordered" evidence="1">
    <location>
        <begin position="1012"/>
        <end position="1034"/>
    </location>
</feature>
<feature type="region of interest" description="Disordered" evidence="1">
    <location>
        <begin position="1152"/>
        <end position="1174"/>
    </location>
</feature>
<feature type="region of interest" description="Disordered" evidence="1">
    <location>
        <begin position="815"/>
        <end position="875"/>
    </location>
</feature>
<feature type="compositionally biased region" description="Acidic residues" evidence="1">
    <location>
        <begin position="751"/>
        <end position="766"/>
    </location>
</feature>
<feature type="compositionally biased region" description="Polar residues" evidence="1">
    <location>
        <begin position="329"/>
        <end position="348"/>
    </location>
</feature>
<feature type="region of interest" description="Disordered" evidence="1">
    <location>
        <begin position="742"/>
        <end position="796"/>
    </location>
</feature>
<evidence type="ECO:0000313" key="2">
    <source>
        <dbReference type="EMBL" id="KAE8269587.1"/>
    </source>
</evidence>
<feature type="region of interest" description="Disordered" evidence="1">
    <location>
        <begin position="1107"/>
        <end position="1140"/>
    </location>
</feature>
<feature type="compositionally biased region" description="Polar residues" evidence="1">
    <location>
        <begin position="500"/>
        <end position="517"/>
    </location>
</feature>
<feature type="region of interest" description="Disordered" evidence="1">
    <location>
        <begin position="553"/>
        <end position="585"/>
    </location>
</feature>
<gene>
    <name evidence="2" type="ORF">A4X09_0g2761</name>
</gene>
<reference evidence="2" key="2">
    <citation type="journal article" date="2019" name="IMA Fungus">
        <title>Genome sequencing and comparison of five Tilletia species to identify candidate genes for the detection of regulated species infecting wheat.</title>
        <authorList>
            <person name="Nguyen H.D.T."/>
            <person name="Sultana T."/>
            <person name="Kesanakurti P."/>
            <person name="Hambleton S."/>
        </authorList>
    </citation>
    <scope>NUCLEOTIDE SEQUENCE</scope>
    <source>
        <strain evidence="2">DAOMC 236422</strain>
    </source>
</reference>
<feature type="region of interest" description="Disordered" evidence="1">
    <location>
        <begin position="1270"/>
        <end position="1304"/>
    </location>
</feature>
<feature type="region of interest" description="Disordered" evidence="1">
    <location>
        <begin position="665"/>
        <end position="706"/>
    </location>
</feature>
<feature type="compositionally biased region" description="Pro residues" evidence="1">
    <location>
        <begin position="67"/>
        <end position="78"/>
    </location>
</feature>
<feature type="compositionally biased region" description="Basic and acidic residues" evidence="1">
    <location>
        <begin position="1274"/>
        <end position="1304"/>
    </location>
</feature>
<accession>A0A8X7N9D1</accession>
<feature type="region of interest" description="Disordered" evidence="1">
    <location>
        <begin position="1"/>
        <end position="464"/>
    </location>
</feature>
<feature type="region of interest" description="Disordered" evidence="1">
    <location>
        <begin position="605"/>
        <end position="635"/>
    </location>
</feature>
<feature type="compositionally biased region" description="Polar residues" evidence="1">
    <location>
        <begin position="618"/>
        <end position="635"/>
    </location>
</feature>
<feature type="compositionally biased region" description="Polar residues" evidence="1">
    <location>
        <begin position="251"/>
        <end position="272"/>
    </location>
</feature>
<feature type="compositionally biased region" description="Polar residues" evidence="1">
    <location>
        <begin position="1386"/>
        <end position="1402"/>
    </location>
</feature>
<feature type="compositionally biased region" description="Polar residues" evidence="1">
    <location>
        <begin position="1497"/>
        <end position="1509"/>
    </location>
</feature>
<feature type="compositionally biased region" description="Polar residues" evidence="1">
    <location>
        <begin position="383"/>
        <end position="399"/>
    </location>
</feature>
<feature type="region of interest" description="Disordered" evidence="1">
    <location>
        <begin position="1561"/>
        <end position="1595"/>
    </location>
</feature>
<feature type="compositionally biased region" description="Low complexity" evidence="1">
    <location>
        <begin position="230"/>
        <end position="250"/>
    </location>
</feature>
<feature type="compositionally biased region" description="Basic and acidic residues" evidence="1">
    <location>
        <begin position="605"/>
        <end position="617"/>
    </location>
</feature>
<feature type="region of interest" description="Disordered" evidence="1">
    <location>
        <begin position="1321"/>
        <end position="1467"/>
    </location>
</feature>
<evidence type="ECO:0000256" key="1">
    <source>
        <dbReference type="SAM" id="MobiDB-lite"/>
    </source>
</evidence>
<protein>
    <submittedName>
        <fullName evidence="2">Uncharacterized protein</fullName>
    </submittedName>
</protein>
<feature type="compositionally biased region" description="Low complexity" evidence="1">
    <location>
        <begin position="434"/>
        <end position="448"/>
    </location>
</feature>
<feature type="compositionally biased region" description="Low complexity" evidence="1">
    <location>
        <begin position="135"/>
        <end position="164"/>
    </location>
</feature>
<feature type="compositionally biased region" description="Polar residues" evidence="1">
    <location>
        <begin position="188"/>
        <end position="211"/>
    </location>
</feature>
<feature type="compositionally biased region" description="Polar residues" evidence="1">
    <location>
        <begin position="1480"/>
        <end position="1489"/>
    </location>
</feature>
<organism evidence="2 3">
    <name type="scientific">Tilletia walkeri</name>
    <dbReference type="NCBI Taxonomy" id="117179"/>
    <lineage>
        <taxon>Eukaryota</taxon>
        <taxon>Fungi</taxon>
        <taxon>Dikarya</taxon>
        <taxon>Basidiomycota</taxon>
        <taxon>Ustilaginomycotina</taxon>
        <taxon>Exobasidiomycetes</taxon>
        <taxon>Tilletiales</taxon>
        <taxon>Tilletiaceae</taxon>
        <taxon>Tilletia</taxon>
    </lineage>
</organism>
<dbReference type="Proteomes" id="UP000078113">
    <property type="component" value="Unassembled WGS sequence"/>
</dbReference>
<feature type="compositionally biased region" description="Basic residues" evidence="1">
    <location>
        <begin position="45"/>
        <end position="55"/>
    </location>
</feature>
<feature type="compositionally biased region" description="Polar residues" evidence="1">
    <location>
        <begin position="1"/>
        <end position="30"/>
    </location>
</feature>
<feature type="compositionally biased region" description="Low complexity" evidence="1">
    <location>
        <begin position="1561"/>
        <end position="1572"/>
    </location>
</feature>
<feature type="region of interest" description="Disordered" evidence="1">
    <location>
        <begin position="497"/>
        <end position="517"/>
    </location>
</feature>
<reference evidence="2" key="1">
    <citation type="submission" date="2016-04" db="EMBL/GenBank/DDBJ databases">
        <authorList>
            <person name="Nguyen H.D."/>
            <person name="Samba Siva P."/>
            <person name="Cullis J."/>
            <person name="Levesque C.A."/>
            <person name="Hambleton S."/>
        </authorList>
    </citation>
    <scope>NUCLEOTIDE SEQUENCE</scope>
    <source>
        <strain evidence="2">DAOMC 236422</strain>
    </source>
</reference>
<feature type="compositionally biased region" description="Low complexity" evidence="1">
    <location>
        <begin position="280"/>
        <end position="317"/>
    </location>
</feature>
<feature type="compositionally biased region" description="Low complexity" evidence="1">
    <location>
        <begin position="79"/>
        <end position="124"/>
    </location>
</feature>
<evidence type="ECO:0000313" key="3">
    <source>
        <dbReference type="Proteomes" id="UP000078113"/>
    </source>
</evidence>
<feature type="compositionally biased region" description="Low complexity" evidence="1">
    <location>
        <begin position="1195"/>
        <end position="1215"/>
    </location>
</feature>
<dbReference type="EMBL" id="LWDG02000087">
    <property type="protein sequence ID" value="KAE8269587.1"/>
    <property type="molecule type" value="Genomic_DNA"/>
</dbReference>
<feature type="region of interest" description="Disordered" evidence="1">
    <location>
        <begin position="1186"/>
        <end position="1216"/>
    </location>
</feature>
<feature type="compositionally biased region" description="Low complexity" evidence="1">
    <location>
        <begin position="1152"/>
        <end position="1171"/>
    </location>
</feature>
<comment type="caution">
    <text evidence="2">The sequence shown here is derived from an EMBL/GenBank/DDBJ whole genome shotgun (WGS) entry which is preliminary data.</text>
</comment>
<feature type="compositionally biased region" description="Polar residues" evidence="1">
    <location>
        <begin position="1126"/>
        <end position="1140"/>
    </location>
</feature>
<feature type="region of interest" description="Disordered" evidence="1">
    <location>
        <begin position="1480"/>
        <end position="1545"/>
    </location>
</feature>